<dbReference type="PRINTS" id="PR01021">
    <property type="entry name" value="OMPADOMAIN"/>
</dbReference>
<keyword evidence="5 8" id="KW-0998">Cell outer membrane</keyword>
<proteinExistence type="inferred from homology"/>
<name>A0A840G5G6_RHOTE</name>
<comment type="subunit">
    <text evidence="8">The Tol-Pal system is composed of five core proteins: the inner membrane proteins TolA, TolQ and TolR, the periplasmic protein TolB and the outer membrane protein Pal. They form a network linking the inner and outer membranes and the peptidoglycan layer.</text>
</comment>
<dbReference type="OrthoDB" id="9809164at2"/>
<dbReference type="InterPro" id="IPR006665">
    <property type="entry name" value="OmpA-like"/>
</dbReference>
<evidence type="ECO:0000256" key="2">
    <source>
        <dbReference type="ARBA" id="ARBA00022729"/>
    </source>
</evidence>
<keyword evidence="2 8" id="KW-0732">Signal</keyword>
<keyword evidence="7 8" id="KW-0131">Cell cycle</keyword>
<keyword evidence="4 8" id="KW-0564">Palmitate</keyword>
<feature type="signal peptide" evidence="9">
    <location>
        <begin position="1"/>
        <end position="20"/>
    </location>
</feature>
<dbReference type="RefSeq" id="WP_153114649.1">
    <property type="nucleotide sequence ID" value="NZ_JACIGE010000002.1"/>
</dbReference>
<evidence type="ECO:0000256" key="3">
    <source>
        <dbReference type="ARBA" id="ARBA00023136"/>
    </source>
</evidence>
<dbReference type="Proteomes" id="UP000587070">
    <property type="component" value="Unassembled WGS sequence"/>
</dbReference>
<feature type="domain" description="OmpA-like" evidence="10">
    <location>
        <begin position="64"/>
        <end position="181"/>
    </location>
</feature>
<protein>
    <recommendedName>
        <fullName evidence="8">Peptidoglycan-associated lipoprotein</fullName>
        <shortName evidence="8">PAL</shortName>
    </recommendedName>
</protein>
<keyword evidence="1 8" id="KW-0132">Cell division</keyword>
<evidence type="ECO:0000256" key="8">
    <source>
        <dbReference type="HAMAP-Rule" id="MF_02204"/>
    </source>
</evidence>
<dbReference type="GO" id="GO:0051301">
    <property type="term" value="P:cell division"/>
    <property type="evidence" value="ECO:0007669"/>
    <property type="project" value="UniProtKB-UniRule"/>
</dbReference>
<dbReference type="PROSITE" id="PS51257">
    <property type="entry name" value="PROKAR_LIPOPROTEIN"/>
    <property type="match status" value="1"/>
</dbReference>
<dbReference type="CDD" id="cd07185">
    <property type="entry name" value="OmpA_C-like"/>
    <property type="match status" value="1"/>
</dbReference>
<dbReference type="PROSITE" id="PS51123">
    <property type="entry name" value="OMPA_2"/>
    <property type="match status" value="1"/>
</dbReference>
<dbReference type="AlphaFoldDB" id="A0A840G5G6"/>
<dbReference type="Pfam" id="PF00691">
    <property type="entry name" value="OmpA"/>
    <property type="match status" value="1"/>
</dbReference>
<comment type="caution">
    <text evidence="11">The sequence shown here is derived from an EMBL/GenBank/DDBJ whole genome shotgun (WGS) entry which is preliminary data.</text>
</comment>
<dbReference type="NCBIfam" id="TIGR02802">
    <property type="entry name" value="Pal_lipo"/>
    <property type="match status" value="1"/>
</dbReference>
<evidence type="ECO:0000259" key="10">
    <source>
        <dbReference type="PROSITE" id="PS51123"/>
    </source>
</evidence>
<evidence type="ECO:0000256" key="1">
    <source>
        <dbReference type="ARBA" id="ARBA00022618"/>
    </source>
</evidence>
<comment type="subcellular location">
    <subcellularLocation>
        <location evidence="8">Cell outer membrane</location>
        <topology evidence="8">Lipid-anchor</topology>
    </subcellularLocation>
</comment>
<keyword evidence="6 8" id="KW-0449">Lipoprotein</keyword>
<dbReference type="EMBL" id="JACIGE010000002">
    <property type="protein sequence ID" value="MBB4246591.1"/>
    <property type="molecule type" value="Genomic_DNA"/>
</dbReference>
<dbReference type="InterPro" id="IPR050330">
    <property type="entry name" value="Bact_OuterMem_StrucFunc"/>
</dbReference>
<evidence type="ECO:0000256" key="6">
    <source>
        <dbReference type="ARBA" id="ARBA00023288"/>
    </source>
</evidence>
<gene>
    <name evidence="8" type="primary">pal</name>
    <name evidence="11" type="ORF">GGD90_000948</name>
</gene>
<dbReference type="PANTHER" id="PTHR30329">
    <property type="entry name" value="STATOR ELEMENT OF FLAGELLAR MOTOR COMPLEX"/>
    <property type="match status" value="1"/>
</dbReference>
<evidence type="ECO:0000313" key="12">
    <source>
        <dbReference type="Proteomes" id="UP000587070"/>
    </source>
</evidence>
<dbReference type="GO" id="GO:0009279">
    <property type="term" value="C:cell outer membrane"/>
    <property type="evidence" value="ECO:0007669"/>
    <property type="project" value="UniProtKB-SubCell"/>
</dbReference>
<dbReference type="Gene3D" id="3.30.1330.60">
    <property type="entry name" value="OmpA-like domain"/>
    <property type="match status" value="1"/>
</dbReference>
<comment type="function">
    <text evidence="8">Part of the Tol-Pal system, which plays a role in outer membrane invagination during cell division and is important for maintaining outer membrane integrity.</text>
</comment>
<dbReference type="InterPro" id="IPR039001">
    <property type="entry name" value="Pal"/>
</dbReference>
<accession>A0A840G5G6</accession>
<evidence type="ECO:0000256" key="7">
    <source>
        <dbReference type="ARBA" id="ARBA00023306"/>
    </source>
</evidence>
<comment type="similarity">
    <text evidence="8">Belongs to the Pal lipoprotein family.</text>
</comment>
<dbReference type="InterPro" id="IPR006664">
    <property type="entry name" value="OMP_bac"/>
</dbReference>
<dbReference type="HAMAP" id="MF_02204">
    <property type="entry name" value="Pal"/>
    <property type="match status" value="1"/>
</dbReference>
<evidence type="ECO:0000256" key="5">
    <source>
        <dbReference type="ARBA" id="ARBA00023237"/>
    </source>
</evidence>
<feature type="chain" id="PRO_5032729044" description="Peptidoglycan-associated lipoprotein" evidence="9">
    <location>
        <begin position="21"/>
        <end position="181"/>
    </location>
</feature>
<dbReference type="SUPFAM" id="SSF103088">
    <property type="entry name" value="OmpA-like"/>
    <property type="match status" value="1"/>
</dbReference>
<dbReference type="InterPro" id="IPR036737">
    <property type="entry name" value="OmpA-like_sf"/>
</dbReference>
<evidence type="ECO:0000313" key="11">
    <source>
        <dbReference type="EMBL" id="MBB4246591.1"/>
    </source>
</evidence>
<dbReference type="InterPro" id="IPR014169">
    <property type="entry name" value="Pal_lipo_C"/>
</dbReference>
<reference evidence="11 12" key="1">
    <citation type="submission" date="2020-08" db="EMBL/GenBank/DDBJ databases">
        <title>Genome sequencing of Purple Non-Sulfur Bacteria from various extreme environments.</title>
        <authorList>
            <person name="Mayer M."/>
        </authorList>
    </citation>
    <scope>NUCLEOTIDE SEQUENCE [LARGE SCALE GENOMIC DNA]</scope>
    <source>
        <strain evidence="11 12">2761</strain>
    </source>
</reference>
<organism evidence="11 12">
    <name type="scientific">Rhodocyclus tenuis</name>
    <name type="common">Rhodospirillum tenue</name>
    <dbReference type="NCBI Taxonomy" id="1066"/>
    <lineage>
        <taxon>Bacteria</taxon>
        <taxon>Pseudomonadati</taxon>
        <taxon>Pseudomonadota</taxon>
        <taxon>Betaproteobacteria</taxon>
        <taxon>Rhodocyclales</taxon>
        <taxon>Rhodocyclaceae</taxon>
        <taxon>Rhodocyclus</taxon>
    </lineage>
</organism>
<evidence type="ECO:0000256" key="9">
    <source>
        <dbReference type="SAM" id="SignalP"/>
    </source>
</evidence>
<keyword evidence="3 8" id="KW-0472">Membrane</keyword>
<dbReference type="PANTHER" id="PTHR30329:SF21">
    <property type="entry name" value="LIPOPROTEIN YIAD-RELATED"/>
    <property type="match status" value="1"/>
</dbReference>
<evidence type="ECO:0000256" key="4">
    <source>
        <dbReference type="ARBA" id="ARBA00023139"/>
    </source>
</evidence>
<keyword evidence="12" id="KW-1185">Reference proteome</keyword>
<sequence length="181" mass="19740">MNRLQVRTTLPATLTAAVFAALVAGCSSSPTGPEQSGAPVESRTGVTPVVAGNVQGNRLPAELTDPKSILSKRSVYFDYDSFEVKAEFKDLVAAHARFLSANRQFKILIQGNTDERGSREYNLALGQKRAEALKKMLVLLGAREDQVESVSLGEEKPKNEGHDDTAWAENRRADILYSGEF</sequence>